<dbReference type="SUPFAM" id="SSF53448">
    <property type="entry name" value="Nucleotide-diphospho-sugar transferases"/>
    <property type="match status" value="1"/>
</dbReference>
<gene>
    <name evidence="2" type="ORF">MGM1_4850</name>
</gene>
<keyword evidence="3" id="KW-1185">Reference proteome</keyword>
<dbReference type="AlphaFoldDB" id="A0A097STD4"/>
<dbReference type="Proteomes" id="UP000030066">
    <property type="component" value="Chromosome"/>
</dbReference>
<dbReference type="InterPro" id="IPR001173">
    <property type="entry name" value="Glyco_trans_2-like"/>
</dbReference>
<evidence type="ECO:0000313" key="2">
    <source>
        <dbReference type="EMBL" id="AIV03850.1"/>
    </source>
</evidence>
<reference evidence="2 3" key="1">
    <citation type="journal article" date="2014" name="PLoS ONE">
        <title>An emerging Mycoplasma associated with trichomoniasis, vaginal infection and disease.</title>
        <authorList>
            <consortium name="Vaginal Microbiome Consortium"/>
            <person name="Fettweis J.M."/>
            <person name="Serrano M.G."/>
            <person name="Huang B."/>
            <person name="Brooks J.P."/>
            <person name="Glascock A.L."/>
            <person name="Sheth N.U."/>
            <person name="Strauss J.F.III."/>
            <person name="Jefferson K.K."/>
            <person name="Buck G.A."/>
        </authorList>
    </citation>
    <scope>NUCLEOTIDE SEQUENCE [LARGE SCALE GENOMIC DNA]</scope>
    <source>
        <strain evidence="2 3">VCU_M1</strain>
    </source>
</reference>
<dbReference type="GO" id="GO:0016740">
    <property type="term" value="F:transferase activity"/>
    <property type="evidence" value="ECO:0007669"/>
    <property type="project" value="UniProtKB-KW"/>
</dbReference>
<dbReference type="EMBL" id="CP007711">
    <property type="protein sequence ID" value="AIV03850.1"/>
    <property type="molecule type" value="Genomic_DNA"/>
</dbReference>
<organism evidence="2 3">
    <name type="scientific">Candidatus Malacoplasma girerdii</name>
    <dbReference type="NCBI Taxonomy" id="1318617"/>
    <lineage>
        <taxon>Bacteria</taxon>
        <taxon>Bacillati</taxon>
        <taxon>Mycoplasmatota</taxon>
        <taxon>Mycoplasmoidales</taxon>
        <taxon>Mycoplasmoidaceae</taxon>
        <taxon>Malacoplasma</taxon>
    </lineage>
</organism>
<sequence>MTQLTVVYHLYKGYDHSLKSLESLIKQKDKNFQMIFIADAVDKKIKTIFSDFDFSHNFPNAIFINIENYLGHSYSYNFATQIAKTPYIYFASSSCVYEPNFIEKINHAINEENSDLIVFDEKNNHFKKELNILKNENYLNELKILINSSHLNKVFKVDFLNKNNIRWVNFKHYPLVYLYEVYSKLNTVKFLDEALFAIHTAKKPTYNIADLIYQFEYLNEKYENSPFYQKYIEQIKYLAIRTITFKYLRKIYRKYGDVKHNVFKNSFNFALNYLNENYPEFRNNYYLDEKHNSDDPLLISYIKNFSNSRHTINEFKKILAKYDN</sequence>
<dbReference type="eggNOG" id="COG0463">
    <property type="taxonomic scope" value="Bacteria"/>
</dbReference>
<dbReference type="Gene3D" id="3.90.550.10">
    <property type="entry name" value="Spore Coat Polysaccharide Biosynthesis Protein SpsA, Chain A"/>
    <property type="match status" value="1"/>
</dbReference>
<feature type="domain" description="Glycosyltransferase 2-like" evidence="1">
    <location>
        <begin position="19"/>
        <end position="119"/>
    </location>
</feature>
<evidence type="ECO:0000313" key="3">
    <source>
        <dbReference type="Proteomes" id="UP000030066"/>
    </source>
</evidence>
<dbReference type="Pfam" id="PF00535">
    <property type="entry name" value="Glycos_transf_2"/>
    <property type="match status" value="1"/>
</dbReference>
<dbReference type="HOGENOM" id="CLU_905965_0_0_14"/>
<dbReference type="KEGG" id="mgj:MGM1_4850"/>
<name>A0A097STD4_9BACT</name>
<dbReference type="InterPro" id="IPR029044">
    <property type="entry name" value="Nucleotide-diphossugar_trans"/>
</dbReference>
<dbReference type="STRING" id="1318617.MGM1_4850"/>
<protein>
    <submittedName>
        <fullName evidence="2">Glycosyltransferase</fullName>
    </submittedName>
</protein>
<dbReference type="CDD" id="cd00761">
    <property type="entry name" value="Glyco_tranf_GTA_type"/>
    <property type="match status" value="1"/>
</dbReference>
<evidence type="ECO:0000259" key="1">
    <source>
        <dbReference type="Pfam" id="PF00535"/>
    </source>
</evidence>
<accession>A0A097STD4</accession>
<proteinExistence type="predicted"/>